<dbReference type="AlphaFoldDB" id="A0A6A6K860"/>
<reference evidence="2 3" key="1">
    <citation type="journal article" date="2020" name="Mol. Plant">
        <title>The Chromosome-Based Rubber Tree Genome Provides New Insights into Spurge Genome Evolution and Rubber Biosynthesis.</title>
        <authorList>
            <person name="Liu J."/>
            <person name="Shi C."/>
            <person name="Shi C.C."/>
            <person name="Li W."/>
            <person name="Zhang Q.J."/>
            <person name="Zhang Y."/>
            <person name="Li K."/>
            <person name="Lu H.F."/>
            <person name="Shi C."/>
            <person name="Zhu S.T."/>
            <person name="Xiao Z.Y."/>
            <person name="Nan H."/>
            <person name="Yue Y."/>
            <person name="Zhu X.G."/>
            <person name="Wu Y."/>
            <person name="Hong X.N."/>
            <person name="Fan G.Y."/>
            <person name="Tong Y."/>
            <person name="Zhang D."/>
            <person name="Mao C.L."/>
            <person name="Liu Y.L."/>
            <person name="Hao S.J."/>
            <person name="Liu W.Q."/>
            <person name="Lv M.Q."/>
            <person name="Zhang H.B."/>
            <person name="Liu Y."/>
            <person name="Hu-Tang G.R."/>
            <person name="Wang J.P."/>
            <person name="Wang J.H."/>
            <person name="Sun Y.H."/>
            <person name="Ni S.B."/>
            <person name="Chen W.B."/>
            <person name="Zhang X.C."/>
            <person name="Jiao Y.N."/>
            <person name="Eichler E.E."/>
            <person name="Li G.H."/>
            <person name="Liu X."/>
            <person name="Gao L.Z."/>
        </authorList>
    </citation>
    <scope>NUCLEOTIDE SEQUENCE [LARGE SCALE GENOMIC DNA]</scope>
    <source>
        <strain evidence="3">cv. GT1</strain>
        <tissue evidence="2">Leaf</tissue>
    </source>
</reference>
<sequence>MVNSQQLGSSSQPIFTSQPIGHSQSIGHSQQPSNLNVNEILHGTMIRSKPMSTAKPPQTKNLVQSADLCFDATSVMKPKDADVRMGPYYDDSFGKMIYKQLIKSRKAIHEGMGSSQNTSVQIGTNHHNTVTDTRGVCGSIWQLGVFNEEFVGQPLVNLGFKAPGLKWAGHPYVTNRH</sequence>
<feature type="region of interest" description="Disordered" evidence="1">
    <location>
        <begin position="1"/>
        <end position="32"/>
    </location>
</feature>
<name>A0A6A6K860_HEVBR</name>
<evidence type="ECO:0000256" key="1">
    <source>
        <dbReference type="SAM" id="MobiDB-lite"/>
    </source>
</evidence>
<accession>A0A6A6K860</accession>
<evidence type="ECO:0000313" key="2">
    <source>
        <dbReference type="EMBL" id="KAF2285001.1"/>
    </source>
</evidence>
<gene>
    <name evidence="2" type="ORF">GH714_034471</name>
</gene>
<organism evidence="2 3">
    <name type="scientific">Hevea brasiliensis</name>
    <name type="common">Para rubber tree</name>
    <name type="synonym">Siphonia brasiliensis</name>
    <dbReference type="NCBI Taxonomy" id="3981"/>
    <lineage>
        <taxon>Eukaryota</taxon>
        <taxon>Viridiplantae</taxon>
        <taxon>Streptophyta</taxon>
        <taxon>Embryophyta</taxon>
        <taxon>Tracheophyta</taxon>
        <taxon>Spermatophyta</taxon>
        <taxon>Magnoliopsida</taxon>
        <taxon>eudicotyledons</taxon>
        <taxon>Gunneridae</taxon>
        <taxon>Pentapetalae</taxon>
        <taxon>rosids</taxon>
        <taxon>fabids</taxon>
        <taxon>Malpighiales</taxon>
        <taxon>Euphorbiaceae</taxon>
        <taxon>Crotonoideae</taxon>
        <taxon>Micrandreae</taxon>
        <taxon>Hevea</taxon>
    </lineage>
</organism>
<evidence type="ECO:0000313" key="3">
    <source>
        <dbReference type="Proteomes" id="UP000467840"/>
    </source>
</evidence>
<keyword evidence="3" id="KW-1185">Reference proteome</keyword>
<proteinExistence type="predicted"/>
<dbReference type="EMBL" id="JAAGAX010000018">
    <property type="protein sequence ID" value="KAF2285001.1"/>
    <property type="molecule type" value="Genomic_DNA"/>
</dbReference>
<comment type="caution">
    <text evidence="2">The sequence shown here is derived from an EMBL/GenBank/DDBJ whole genome shotgun (WGS) entry which is preliminary data.</text>
</comment>
<protein>
    <submittedName>
        <fullName evidence="2">Uncharacterized protein</fullName>
    </submittedName>
</protein>
<dbReference type="Proteomes" id="UP000467840">
    <property type="component" value="Chromosome 12"/>
</dbReference>